<sequence>MKAGQNLKVNGNQNQKVKGAQSRDNGKGTKKTRTPAKYVAPGSLGRRVPNRPTSFST</sequence>
<feature type="region of interest" description="Disordered" evidence="1">
    <location>
        <begin position="1"/>
        <end position="57"/>
    </location>
</feature>
<comment type="caution">
    <text evidence="2">The sequence shown here is derived from an EMBL/GenBank/DDBJ whole genome shotgun (WGS) entry which is preliminary data.</text>
</comment>
<dbReference type="AlphaFoldDB" id="A0AAV0HB97"/>
<evidence type="ECO:0000256" key="1">
    <source>
        <dbReference type="SAM" id="MobiDB-lite"/>
    </source>
</evidence>
<keyword evidence="3" id="KW-1185">Reference proteome</keyword>
<gene>
    <name evidence="2" type="ORF">LITE_LOCUS3577</name>
</gene>
<evidence type="ECO:0000313" key="3">
    <source>
        <dbReference type="Proteomes" id="UP001154282"/>
    </source>
</evidence>
<protein>
    <submittedName>
        <fullName evidence="2">Uncharacterized protein</fullName>
    </submittedName>
</protein>
<reference evidence="2" key="1">
    <citation type="submission" date="2022-08" db="EMBL/GenBank/DDBJ databases">
        <authorList>
            <person name="Gutierrez-Valencia J."/>
        </authorList>
    </citation>
    <scope>NUCLEOTIDE SEQUENCE</scope>
</reference>
<dbReference type="Proteomes" id="UP001154282">
    <property type="component" value="Unassembled WGS sequence"/>
</dbReference>
<accession>A0AAV0HB97</accession>
<feature type="non-terminal residue" evidence="2">
    <location>
        <position position="57"/>
    </location>
</feature>
<proteinExistence type="predicted"/>
<dbReference type="EMBL" id="CAMGYJ010000002">
    <property type="protein sequence ID" value="CAI0382457.1"/>
    <property type="molecule type" value="Genomic_DNA"/>
</dbReference>
<evidence type="ECO:0000313" key="2">
    <source>
        <dbReference type="EMBL" id="CAI0382457.1"/>
    </source>
</evidence>
<name>A0AAV0HB97_9ROSI</name>
<organism evidence="2 3">
    <name type="scientific">Linum tenue</name>
    <dbReference type="NCBI Taxonomy" id="586396"/>
    <lineage>
        <taxon>Eukaryota</taxon>
        <taxon>Viridiplantae</taxon>
        <taxon>Streptophyta</taxon>
        <taxon>Embryophyta</taxon>
        <taxon>Tracheophyta</taxon>
        <taxon>Spermatophyta</taxon>
        <taxon>Magnoliopsida</taxon>
        <taxon>eudicotyledons</taxon>
        <taxon>Gunneridae</taxon>
        <taxon>Pentapetalae</taxon>
        <taxon>rosids</taxon>
        <taxon>fabids</taxon>
        <taxon>Malpighiales</taxon>
        <taxon>Linaceae</taxon>
        <taxon>Linum</taxon>
    </lineage>
</organism>
<feature type="compositionally biased region" description="Polar residues" evidence="1">
    <location>
        <begin position="7"/>
        <end position="16"/>
    </location>
</feature>